<proteinExistence type="predicted"/>
<evidence type="ECO:0000313" key="9">
    <source>
        <dbReference type="WBParaSite" id="SMUV_0000877301-mRNA-1"/>
    </source>
</evidence>
<keyword evidence="4" id="KW-0418">Kinase</keyword>
<evidence type="ECO:0000256" key="3">
    <source>
        <dbReference type="ARBA" id="ARBA00022741"/>
    </source>
</evidence>
<keyword evidence="3" id="KW-0547">Nucleotide-binding</keyword>
<dbReference type="PANTHER" id="PTHR22974">
    <property type="entry name" value="MIXED LINEAGE PROTEIN KINASE"/>
    <property type="match status" value="1"/>
</dbReference>
<keyword evidence="6" id="KW-0175">Coiled coil</keyword>
<organism evidence="8 9">
    <name type="scientific">Syphacia muris</name>
    <dbReference type="NCBI Taxonomy" id="451379"/>
    <lineage>
        <taxon>Eukaryota</taxon>
        <taxon>Metazoa</taxon>
        <taxon>Ecdysozoa</taxon>
        <taxon>Nematoda</taxon>
        <taxon>Chromadorea</taxon>
        <taxon>Rhabditida</taxon>
        <taxon>Spirurina</taxon>
        <taxon>Oxyuridomorpha</taxon>
        <taxon>Oxyuroidea</taxon>
        <taxon>Oxyuridae</taxon>
        <taxon>Syphacia</taxon>
    </lineage>
</organism>
<feature type="compositionally biased region" description="Polar residues" evidence="7">
    <location>
        <begin position="121"/>
        <end position="133"/>
    </location>
</feature>
<keyword evidence="5" id="KW-0067">ATP-binding</keyword>
<dbReference type="STRING" id="451379.A0A0N5AV64"/>
<dbReference type="GO" id="GO:0035556">
    <property type="term" value="P:intracellular signal transduction"/>
    <property type="evidence" value="ECO:0007669"/>
    <property type="project" value="TreeGrafter"/>
</dbReference>
<accession>A0A0N5AV64</accession>
<dbReference type="AlphaFoldDB" id="A0A0N5AV64"/>
<evidence type="ECO:0000256" key="6">
    <source>
        <dbReference type="SAM" id="Coils"/>
    </source>
</evidence>
<feature type="compositionally biased region" description="Polar residues" evidence="7">
    <location>
        <begin position="331"/>
        <end position="342"/>
    </location>
</feature>
<keyword evidence="1" id="KW-0723">Serine/threonine-protein kinase</keyword>
<dbReference type="Proteomes" id="UP000046393">
    <property type="component" value="Unplaced"/>
</dbReference>
<feature type="compositionally biased region" description="Basic and acidic residues" evidence="7">
    <location>
        <begin position="103"/>
        <end position="116"/>
    </location>
</feature>
<feature type="compositionally biased region" description="Low complexity" evidence="7">
    <location>
        <begin position="134"/>
        <end position="152"/>
    </location>
</feature>
<feature type="region of interest" description="Disordered" evidence="7">
    <location>
        <begin position="58"/>
        <end position="191"/>
    </location>
</feature>
<feature type="coiled-coil region" evidence="6">
    <location>
        <begin position="203"/>
        <end position="230"/>
    </location>
</feature>
<feature type="coiled-coil region" evidence="6">
    <location>
        <begin position="377"/>
        <end position="411"/>
    </location>
</feature>
<dbReference type="GO" id="GO:0005524">
    <property type="term" value="F:ATP binding"/>
    <property type="evidence" value="ECO:0007669"/>
    <property type="project" value="UniProtKB-KW"/>
</dbReference>
<dbReference type="GO" id="GO:0005634">
    <property type="term" value="C:nucleus"/>
    <property type="evidence" value="ECO:0007669"/>
    <property type="project" value="TreeGrafter"/>
</dbReference>
<evidence type="ECO:0000256" key="1">
    <source>
        <dbReference type="ARBA" id="ARBA00022527"/>
    </source>
</evidence>
<reference evidence="9" key="1">
    <citation type="submission" date="2017-02" db="UniProtKB">
        <authorList>
            <consortium name="WormBaseParasite"/>
        </authorList>
    </citation>
    <scope>IDENTIFICATION</scope>
</reference>
<feature type="region of interest" description="Disordered" evidence="7">
    <location>
        <begin position="305"/>
        <end position="345"/>
    </location>
</feature>
<evidence type="ECO:0000256" key="7">
    <source>
        <dbReference type="SAM" id="MobiDB-lite"/>
    </source>
</evidence>
<evidence type="ECO:0000256" key="5">
    <source>
        <dbReference type="ARBA" id="ARBA00022840"/>
    </source>
</evidence>
<dbReference type="WBParaSite" id="SMUV_0000877301-mRNA-1">
    <property type="protein sequence ID" value="SMUV_0000877301-mRNA-1"/>
    <property type="gene ID" value="SMUV_0000877301"/>
</dbReference>
<evidence type="ECO:0000256" key="4">
    <source>
        <dbReference type="ARBA" id="ARBA00022777"/>
    </source>
</evidence>
<dbReference type="GO" id="GO:0007059">
    <property type="term" value="P:chromosome segregation"/>
    <property type="evidence" value="ECO:0007669"/>
    <property type="project" value="TreeGrafter"/>
</dbReference>
<evidence type="ECO:0000313" key="8">
    <source>
        <dbReference type="Proteomes" id="UP000046393"/>
    </source>
</evidence>
<sequence>MKLYNALFQNFGITLEGQESNNQVTQKAETQENVDSAGGIAVASAPVAAASALQMPNNAPPAGEYSNLSSAGSVSDREPETPEKLPKTLKSASEKKPPRKRKRVEDQLKSDRKITECFRSLGSSPKRFSSNIQSLNGGDSSSNDNFNSTSFSPVQNHRLTPNHLTYTSSDSNQSPPQPSRIKVDAETQTSDAVVTGEEVRSEIQKKDRLIEDLQRSLDDLKQQVLKRDRKVEACKETIKRLLILQSKMERKQAKSKCMENCLRIGQFKPTRHREEFREMWSDGWAFEEISKTQQRIMNERNEIINASQNLRKRKPQANSSRDVKRSSSMSTDGVQPSTSGMNFKSCDSEDLFARPELPKELSYQEYIEQDEIYRLRKEHLKKEESELIAEKDRLERERNLHIRELKRVQYEESSRFKDHELLNKRYLLLSLLGKGGFRYV</sequence>
<evidence type="ECO:0000256" key="2">
    <source>
        <dbReference type="ARBA" id="ARBA00022679"/>
    </source>
</evidence>
<feature type="compositionally biased region" description="Polar residues" evidence="7">
    <location>
        <begin position="153"/>
        <end position="167"/>
    </location>
</feature>
<name>A0A0N5AV64_9BILA</name>
<dbReference type="PANTHER" id="PTHR22974:SF23">
    <property type="entry name" value="TOUSLED-LIKE KINASE, ISOFORM G"/>
    <property type="match status" value="1"/>
</dbReference>
<protein>
    <submittedName>
        <fullName evidence="9">Protein kinase domain-containing protein</fullName>
    </submittedName>
</protein>
<feature type="compositionally biased region" description="Basic and acidic residues" evidence="7">
    <location>
        <begin position="75"/>
        <end position="96"/>
    </location>
</feature>
<keyword evidence="2" id="KW-0808">Transferase</keyword>
<dbReference type="GO" id="GO:0004674">
    <property type="term" value="F:protein serine/threonine kinase activity"/>
    <property type="evidence" value="ECO:0007669"/>
    <property type="project" value="UniProtKB-KW"/>
</dbReference>
<keyword evidence="8" id="KW-1185">Reference proteome</keyword>